<keyword evidence="1" id="KW-0689">Ribosomal protein</keyword>
<gene>
    <name evidence="1" type="ORF">CGI_10028622</name>
</gene>
<dbReference type="GO" id="GO:0005763">
    <property type="term" value="C:mitochondrial small ribosomal subunit"/>
    <property type="evidence" value="ECO:0007669"/>
    <property type="project" value="TreeGrafter"/>
</dbReference>
<dbReference type="PANTHER" id="PTHR13071:SF4">
    <property type="entry name" value="SMALL RIBOSOMAL SUBUNIT PROTEIN MS22"/>
    <property type="match status" value="1"/>
</dbReference>
<reference evidence="1" key="1">
    <citation type="journal article" date="2012" name="Nature">
        <title>The oyster genome reveals stress adaptation and complexity of shell formation.</title>
        <authorList>
            <person name="Zhang G."/>
            <person name="Fang X."/>
            <person name="Guo X."/>
            <person name="Li L."/>
            <person name="Luo R."/>
            <person name="Xu F."/>
            <person name="Yang P."/>
            <person name="Zhang L."/>
            <person name="Wang X."/>
            <person name="Qi H."/>
            <person name="Xiong Z."/>
            <person name="Que H."/>
            <person name="Xie Y."/>
            <person name="Holland P.W."/>
            <person name="Paps J."/>
            <person name="Zhu Y."/>
            <person name="Wu F."/>
            <person name="Chen Y."/>
            <person name="Wang J."/>
            <person name="Peng C."/>
            <person name="Meng J."/>
            <person name="Yang L."/>
            <person name="Liu J."/>
            <person name="Wen B."/>
            <person name="Zhang N."/>
            <person name="Huang Z."/>
            <person name="Zhu Q."/>
            <person name="Feng Y."/>
            <person name="Mount A."/>
            <person name="Hedgecock D."/>
            <person name="Xu Z."/>
            <person name="Liu Y."/>
            <person name="Domazet-Loso T."/>
            <person name="Du Y."/>
            <person name="Sun X."/>
            <person name="Zhang S."/>
            <person name="Liu B."/>
            <person name="Cheng P."/>
            <person name="Jiang X."/>
            <person name="Li J."/>
            <person name="Fan D."/>
            <person name="Wang W."/>
            <person name="Fu W."/>
            <person name="Wang T."/>
            <person name="Wang B."/>
            <person name="Zhang J."/>
            <person name="Peng Z."/>
            <person name="Li Y."/>
            <person name="Li N."/>
            <person name="Wang J."/>
            <person name="Chen M."/>
            <person name="He Y."/>
            <person name="Tan F."/>
            <person name="Song X."/>
            <person name="Zheng Q."/>
            <person name="Huang R."/>
            <person name="Yang H."/>
            <person name="Du X."/>
            <person name="Chen L."/>
            <person name="Yang M."/>
            <person name="Gaffney P.M."/>
            <person name="Wang S."/>
            <person name="Luo L."/>
            <person name="She Z."/>
            <person name="Ming Y."/>
            <person name="Huang W."/>
            <person name="Zhang S."/>
            <person name="Huang B."/>
            <person name="Zhang Y."/>
            <person name="Qu T."/>
            <person name="Ni P."/>
            <person name="Miao G."/>
            <person name="Wang J."/>
            <person name="Wang Q."/>
            <person name="Steinberg C.E."/>
            <person name="Wang H."/>
            <person name="Li N."/>
            <person name="Qian L."/>
            <person name="Zhang G."/>
            <person name="Li Y."/>
            <person name="Yang H."/>
            <person name="Liu X."/>
            <person name="Wang J."/>
            <person name="Yin Y."/>
            <person name="Wang J."/>
        </authorList>
    </citation>
    <scope>NUCLEOTIDE SEQUENCE [LARGE SCALE GENOMIC DNA]</scope>
    <source>
        <strain evidence="1">05x7-T-G4-1.051#20</strain>
    </source>
</reference>
<dbReference type="AlphaFoldDB" id="K1RHC7"/>
<dbReference type="PANTHER" id="PTHR13071">
    <property type="entry name" value="MITOCHONDRIAL 28S RIBOSOMAL PROTEIN S22"/>
    <property type="match status" value="1"/>
</dbReference>
<keyword evidence="1" id="KW-0687">Ribonucleoprotein</keyword>
<proteinExistence type="predicted"/>
<name>K1RHC7_MAGGI</name>
<organism evidence="1">
    <name type="scientific">Magallana gigas</name>
    <name type="common">Pacific oyster</name>
    <name type="synonym">Crassostrea gigas</name>
    <dbReference type="NCBI Taxonomy" id="29159"/>
    <lineage>
        <taxon>Eukaryota</taxon>
        <taxon>Metazoa</taxon>
        <taxon>Spiralia</taxon>
        <taxon>Lophotrochozoa</taxon>
        <taxon>Mollusca</taxon>
        <taxon>Bivalvia</taxon>
        <taxon>Autobranchia</taxon>
        <taxon>Pteriomorphia</taxon>
        <taxon>Ostreida</taxon>
        <taxon>Ostreoidea</taxon>
        <taxon>Ostreidae</taxon>
        <taxon>Magallana</taxon>
    </lineage>
</organism>
<evidence type="ECO:0000313" key="1">
    <source>
        <dbReference type="EMBL" id="EKC40905.1"/>
    </source>
</evidence>
<dbReference type="GO" id="GO:0003735">
    <property type="term" value="F:structural constituent of ribosome"/>
    <property type="evidence" value="ECO:0007669"/>
    <property type="project" value="TreeGrafter"/>
</dbReference>
<dbReference type="EMBL" id="JH816363">
    <property type="protein sequence ID" value="EKC40905.1"/>
    <property type="molecule type" value="Genomic_DNA"/>
</dbReference>
<accession>K1RHC7</accession>
<protein>
    <submittedName>
        <fullName evidence="1">28S ribosomal protein S22, mitochondrial</fullName>
    </submittedName>
</protein>
<dbReference type="InterPro" id="IPR019374">
    <property type="entry name" value="Ribosomal_mS22"/>
</dbReference>
<dbReference type="HOGENOM" id="CLU_1082779_0_0_1"/>
<dbReference type="FunCoup" id="K1RHC7">
    <property type="interactions" value="589"/>
</dbReference>
<dbReference type="InParanoid" id="K1RHC7"/>
<sequence>MTKTSFKEREHIGNFRITALCLKWENSYIQFKICFLNSHLLSQNKTDQGVHVSQFKPPVVPTDIDPFPLFMEEGVQTILNDITGIDLKKTALLQPKKLPLKPVLRAVPDKELKRLQADSFKKERSKIEQRPPFMRARKEISRELARNPEIAPVMTNNLLFIDTSAFTRSERANKDKVVVVRDTEGTLRTATQEERDRAIQIAFPVRGRTIFPSSFFKPENLHNALQRCRYSYVLDKVCVQYDPDHPEFLRYEFTCKN</sequence>
<dbReference type="Pfam" id="PF10245">
    <property type="entry name" value="MRP-S22"/>
    <property type="match status" value="1"/>
</dbReference>